<reference evidence="2" key="1">
    <citation type="journal article" date="2023" name="Mol. Biol. Evol.">
        <title>Third-Generation Sequencing Reveals the Adaptive Role of the Epigenome in Three Deep-Sea Polychaetes.</title>
        <authorList>
            <person name="Perez M."/>
            <person name="Aroh O."/>
            <person name="Sun Y."/>
            <person name="Lan Y."/>
            <person name="Juniper S.K."/>
            <person name="Young C.R."/>
            <person name="Angers B."/>
            <person name="Qian P.Y."/>
        </authorList>
    </citation>
    <scope>NUCLEOTIDE SEQUENCE</scope>
    <source>
        <strain evidence="2">R07B-5</strain>
    </source>
</reference>
<dbReference type="Proteomes" id="UP001209878">
    <property type="component" value="Unassembled WGS sequence"/>
</dbReference>
<organism evidence="2 3">
    <name type="scientific">Ridgeia piscesae</name>
    <name type="common">Tubeworm</name>
    <dbReference type="NCBI Taxonomy" id="27915"/>
    <lineage>
        <taxon>Eukaryota</taxon>
        <taxon>Metazoa</taxon>
        <taxon>Spiralia</taxon>
        <taxon>Lophotrochozoa</taxon>
        <taxon>Annelida</taxon>
        <taxon>Polychaeta</taxon>
        <taxon>Sedentaria</taxon>
        <taxon>Canalipalpata</taxon>
        <taxon>Sabellida</taxon>
        <taxon>Siboglinidae</taxon>
        <taxon>Ridgeia</taxon>
    </lineage>
</organism>
<sequence>MCPWITALLLLATIGLGALPEAQTYFGLTATDPIIVWGAGVDDNQTLRRQLLRSRNSTNVELCDLLKLRPRQRRLCRRARGTAAALVEAARIAVLECRFQFIAATDTGRQILMRRPPQSMIKRRLHLVWNSMTAARSSAERVRCGSARRACQNK</sequence>
<dbReference type="EMBL" id="JAODUO010000480">
    <property type="protein sequence ID" value="KAK2179625.1"/>
    <property type="molecule type" value="Genomic_DNA"/>
</dbReference>
<name>A0AAD9KZ95_RIDPI</name>
<dbReference type="AlphaFoldDB" id="A0AAD9KZ95"/>
<accession>A0AAD9KZ95</accession>
<gene>
    <name evidence="2" type="ORF">NP493_481g01009</name>
</gene>
<comment type="caution">
    <text evidence="2">The sequence shown here is derived from an EMBL/GenBank/DDBJ whole genome shotgun (WGS) entry which is preliminary data.</text>
</comment>
<keyword evidence="3" id="KW-1185">Reference proteome</keyword>
<keyword evidence="1" id="KW-0732">Signal</keyword>
<feature type="chain" id="PRO_5042196223" evidence="1">
    <location>
        <begin position="18"/>
        <end position="154"/>
    </location>
</feature>
<evidence type="ECO:0000313" key="3">
    <source>
        <dbReference type="Proteomes" id="UP001209878"/>
    </source>
</evidence>
<evidence type="ECO:0000256" key="1">
    <source>
        <dbReference type="SAM" id="SignalP"/>
    </source>
</evidence>
<proteinExistence type="predicted"/>
<feature type="signal peptide" evidence="1">
    <location>
        <begin position="1"/>
        <end position="17"/>
    </location>
</feature>
<protein>
    <submittedName>
        <fullName evidence="2">Uncharacterized protein</fullName>
    </submittedName>
</protein>
<evidence type="ECO:0000313" key="2">
    <source>
        <dbReference type="EMBL" id="KAK2179625.1"/>
    </source>
</evidence>